<dbReference type="InterPro" id="IPR019734">
    <property type="entry name" value="TPR_rpt"/>
</dbReference>
<dbReference type="Gene3D" id="1.25.40.10">
    <property type="entry name" value="Tetratricopeptide repeat domain"/>
    <property type="match status" value="1"/>
</dbReference>
<dbReference type="EMBL" id="NPEF02000028">
    <property type="protein sequence ID" value="MDV6237597.1"/>
    <property type="molecule type" value="Genomic_DNA"/>
</dbReference>
<dbReference type="AlphaFoldDB" id="A0AAE4QR02"/>
<keyword evidence="2" id="KW-1133">Transmembrane helix</keyword>
<keyword evidence="2" id="KW-0812">Transmembrane</keyword>
<sequence>MNPKFHLYFSLLLITSFSVSSQETGFGGHEEGKRLLEEKHFQEAEKLALSLLSNNPSDPVAEFILASSYIGLGRESARKGNYSRAVELLQKASLKFPFDTALKDEILFLRKKQTQRNSFQSSFSSMPRNPSKSDLVQSIDELNVQLRTLIQILNSINEQQKEEPFTSKEKLLFGSQVFVIALLFISMFVSWKFRRQRS</sequence>
<evidence type="ECO:0000256" key="2">
    <source>
        <dbReference type="SAM" id="Phobius"/>
    </source>
</evidence>
<gene>
    <name evidence="3" type="ORF">CH379_018345</name>
</gene>
<comment type="caution">
    <text evidence="3">The sequence shown here is derived from an EMBL/GenBank/DDBJ whole genome shotgun (WGS) entry which is preliminary data.</text>
</comment>
<keyword evidence="4" id="KW-1185">Reference proteome</keyword>
<dbReference type="Proteomes" id="UP000232122">
    <property type="component" value="Unassembled WGS sequence"/>
</dbReference>
<evidence type="ECO:0000256" key="1">
    <source>
        <dbReference type="PROSITE-ProRule" id="PRU00339"/>
    </source>
</evidence>
<feature type="transmembrane region" description="Helical" evidence="2">
    <location>
        <begin position="171"/>
        <end position="191"/>
    </location>
</feature>
<keyword evidence="2" id="KW-0472">Membrane</keyword>
<dbReference type="RefSeq" id="WP_317573851.1">
    <property type="nucleotide sequence ID" value="NZ_NPEF02000028.1"/>
</dbReference>
<reference evidence="3 4" key="1">
    <citation type="journal article" date="2018" name="Microb. Genom.">
        <title>Deciphering the unexplored Leptospira diversity from soils uncovers genomic evolution to virulence.</title>
        <authorList>
            <person name="Thibeaux R."/>
            <person name="Iraola G."/>
            <person name="Ferres I."/>
            <person name="Bierque E."/>
            <person name="Girault D."/>
            <person name="Soupe-Gilbert M.E."/>
            <person name="Picardeau M."/>
            <person name="Goarant C."/>
        </authorList>
    </citation>
    <scope>NUCLEOTIDE SEQUENCE [LARGE SCALE GENOMIC DNA]</scope>
    <source>
        <strain evidence="3 4">ATI7-C-A5</strain>
    </source>
</reference>
<dbReference type="InterPro" id="IPR011990">
    <property type="entry name" value="TPR-like_helical_dom_sf"/>
</dbReference>
<name>A0AAE4QR02_9LEPT</name>
<dbReference type="SUPFAM" id="SSF48452">
    <property type="entry name" value="TPR-like"/>
    <property type="match status" value="1"/>
</dbReference>
<keyword evidence="1" id="KW-0802">TPR repeat</keyword>
<proteinExistence type="predicted"/>
<feature type="repeat" description="TPR" evidence="1">
    <location>
        <begin position="66"/>
        <end position="99"/>
    </location>
</feature>
<dbReference type="PROSITE" id="PS50005">
    <property type="entry name" value="TPR"/>
    <property type="match status" value="1"/>
</dbReference>
<evidence type="ECO:0000313" key="4">
    <source>
        <dbReference type="Proteomes" id="UP000232122"/>
    </source>
</evidence>
<accession>A0AAE4QR02</accession>
<evidence type="ECO:0000313" key="3">
    <source>
        <dbReference type="EMBL" id="MDV6237597.1"/>
    </source>
</evidence>
<organism evidence="3 4">
    <name type="scientific">Leptospira ellisii</name>
    <dbReference type="NCBI Taxonomy" id="2023197"/>
    <lineage>
        <taxon>Bacteria</taxon>
        <taxon>Pseudomonadati</taxon>
        <taxon>Spirochaetota</taxon>
        <taxon>Spirochaetia</taxon>
        <taxon>Leptospirales</taxon>
        <taxon>Leptospiraceae</taxon>
        <taxon>Leptospira</taxon>
    </lineage>
</organism>
<protein>
    <submittedName>
        <fullName evidence="3">Tetratricopeptide repeat protein</fullName>
    </submittedName>
</protein>